<protein>
    <recommendedName>
        <fullName evidence="4">PB1 domain-containing protein</fullName>
    </recommendedName>
</protein>
<feature type="compositionally biased region" description="Basic residues" evidence="1">
    <location>
        <begin position="136"/>
        <end position="146"/>
    </location>
</feature>
<dbReference type="AlphaFoldDB" id="A0A016TDN6"/>
<keyword evidence="3" id="KW-1185">Reference proteome</keyword>
<organism evidence="2 3">
    <name type="scientific">Ancylostoma ceylanicum</name>
    <dbReference type="NCBI Taxonomy" id="53326"/>
    <lineage>
        <taxon>Eukaryota</taxon>
        <taxon>Metazoa</taxon>
        <taxon>Ecdysozoa</taxon>
        <taxon>Nematoda</taxon>
        <taxon>Chromadorea</taxon>
        <taxon>Rhabditida</taxon>
        <taxon>Rhabditina</taxon>
        <taxon>Rhabditomorpha</taxon>
        <taxon>Strongyloidea</taxon>
        <taxon>Ancylostomatidae</taxon>
        <taxon>Ancylostomatinae</taxon>
        <taxon>Ancylostoma</taxon>
    </lineage>
</organism>
<feature type="region of interest" description="Disordered" evidence="1">
    <location>
        <begin position="126"/>
        <end position="185"/>
    </location>
</feature>
<evidence type="ECO:0000313" key="2">
    <source>
        <dbReference type="EMBL" id="EYC00821.1"/>
    </source>
</evidence>
<accession>A0A016TDN6</accession>
<comment type="caution">
    <text evidence="2">The sequence shown here is derived from an EMBL/GenBank/DDBJ whole genome shotgun (WGS) entry which is preliminary data.</text>
</comment>
<dbReference type="Proteomes" id="UP000024635">
    <property type="component" value="Unassembled WGS sequence"/>
</dbReference>
<dbReference type="Pfam" id="PF17618">
    <property type="entry name" value="SL4P"/>
    <property type="match status" value="1"/>
</dbReference>
<dbReference type="OrthoDB" id="5868217at2759"/>
<proteinExistence type="predicted"/>
<sequence>MWRNIAHKPRPLSLPAGALYKRSTRRKIQLPSAIAMSGEERSVVIKVFREEVPRLDVVYKNKHELFEAYKKWLKQLNLPSNEVYWCDSAGDHTGIRNADDLLGAVQDYGYAKFLTFRDDDVYISCSDSEDEQSTRGRSKEKKRTRNSRPTDRTPSPSPSPRPSRESSGSRSLDRRRHRSLSEPRHGRHHHMAYSYDHMPFPWNFPMDPRFMPSPYFYHPCDVRAPTCRCKDSCKDVDKL</sequence>
<dbReference type="InterPro" id="IPR035127">
    <property type="entry name" value="SL4P"/>
</dbReference>
<dbReference type="EMBL" id="JARK01001448">
    <property type="protein sequence ID" value="EYC00821.1"/>
    <property type="molecule type" value="Genomic_DNA"/>
</dbReference>
<name>A0A016TDN6_9BILA</name>
<gene>
    <name evidence="2" type="primary">Acey_s0112.g276</name>
    <name evidence="2" type="ORF">Y032_0112g276</name>
</gene>
<evidence type="ECO:0008006" key="4">
    <source>
        <dbReference type="Google" id="ProtNLM"/>
    </source>
</evidence>
<evidence type="ECO:0000256" key="1">
    <source>
        <dbReference type="SAM" id="MobiDB-lite"/>
    </source>
</evidence>
<reference evidence="3" key="1">
    <citation type="journal article" date="2015" name="Nat. Genet.">
        <title>The genome and transcriptome of the zoonotic hookworm Ancylostoma ceylanicum identify infection-specific gene families.</title>
        <authorList>
            <person name="Schwarz E.M."/>
            <person name="Hu Y."/>
            <person name="Antoshechkin I."/>
            <person name="Miller M.M."/>
            <person name="Sternberg P.W."/>
            <person name="Aroian R.V."/>
        </authorList>
    </citation>
    <scope>NUCLEOTIDE SEQUENCE</scope>
    <source>
        <strain evidence="3">HY135</strain>
    </source>
</reference>
<evidence type="ECO:0000313" key="3">
    <source>
        <dbReference type="Proteomes" id="UP000024635"/>
    </source>
</evidence>